<feature type="transmembrane region" description="Helical" evidence="1">
    <location>
        <begin position="145"/>
        <end position="168"/>
    </location>
</feature>
<evidence type="ECO:0000313" key="3">
    <source>
        <dbReference type="Proteomes" id="UP000253239"/>
    </source>
</evidence>
<organism evidence="2 3">
    <name type="scientific">Mycobacterium phage Rubeelu</name>
    <dbReference type="NCBI Taxonomy" id="2250386"/>
    <lineage>
        <taxon>Viruses</taxon>
        <taxon>Duplodnaviria</taxon>
        <taxon>Heunggongvirae</taxon>
        <taxon>Uroviricota</taxon>
        <taxon>Caudoviricetes</taxon>
        <taxon>Nclasvirinae</taxon>
        <taxon>Charlievirus</taxon>
        <taxon>Charlievirus butters</taxon>
    </lineage>
</organism>
<keyword evidence="1" id="KW-0472">Membrane</keyword>
<name>A0A2Z5HEP1_9CAUD</name>
<reference evidence="2 3" key="1">
    <citation type="submission" date="2018-05" db="EMBL/GenBank/DDBJ databases">
        <authorList>
            <person name="Holmes S."/>
            <person name="Andersen I."/>
            <person name="Antosh A."/>
            <person name="Cancino R."/>
            <person name="Cassaniti A."/>
            <person name="Checo C."/>
            <person name="Cruz A."/>
            <person name="Decastro L."/>
            <person name="Douthitt C."/>
            <person name="Dubois A."/>
            <person name="Flyod E."/>
            <person name="Gough C."/>
            <person name="Holland C."/>
            <person name="Labrador D."/>
            <person name="Manthey F."/>
            <person name="McCandless J."/>
            <person name="McMahon J."/>
            <person name="Monroy J."/>
            <person name="Newman K."/>
            <person name="Peroza J."/>
            <person name="Roy A."/>
            <person name="Sewelson S."/>
            <person name="Thompson A."/>
            <person name="Wiersma-Koch H."/>
            <person name="D'Elia T."/>
            <person name="Garlena R.A."/>
            <person name="Russell D.A."/>
            <person name="Pope W.H."/>
            <person name="Jacobs-Sera D."/>
            <person name="Hatfull G.F."/>
        </authorList>
    </citation>
    <scope>NUCLEOTIDE SEQUENCE [LARGE SCALE GENOMIC DNA]</scope>
</reference>
<sequence length="187" mass="20244">MDRFNIVPLIRGQIKGLTLGTRPGQRDYVALTILFGIPGLLLLAAIKWNWSLIAPIPLLTAVALLAGGTLSAFGSLSTLRLKLTEWSESHDGKDVYRDSLDESVAHLFMIALACVADAATLVVGLNVTRGQPGTPLQDAVTCAPAYIAIAITAYIFLAFIMVLPRLYWAYVKMNRVSPQLNGFDATK</sequence>
<dbReference type="EMBL" id="MH399787">
    <property type="protein sequence ID" value="AXC38494.1"/>
    <property type="molecule type" value="Genomic_DNA"/>
</dbReference>
<feature type="transmembrane region" description="Helical" evidence="1">
    <location>
        <begin position="104"/>
        <end position="125"/>
    </location>
</feature>
<evidence type="ECO:0000256" key="1">
    <source>
        <dbReference type="SAM" id="Phobius"/>
    </source>
</evidence>
<gene>
    <name evidence="2" type="primary">31</name>
    <name evidence="2" type="ORF">SEA_RUBEELU_31</name>
</gene>
<keyword evidence="1" id="KW-0812">Transmembrane</keyword>
<keyword evidence="1" id="KW-1133">Transmembrane helix</keyword>
<feature type="transmembrane region" description="Helical" evidence="1">
    <location>
        <begin position="52"/>
        <end position="73"/>
    </location>
</feature>
<dbReference type="Proteomes" id="UP000253239">
    <property type="component" value="Genome"/>
</dbReference>
<proteinExistence type="predicted"/>
<evidence type="ECO:0000313" key="2">
    <source>
        <dbReference type="EMBL" id="AXC38494.1"/>
    </source>
</evidence>
<accession>A0A2Z5HEP1</accession>
<feature type="transmembrane region" description="Helical" evidence="1">
    <location>
        <begin position="28"/>
        <end position="46"/>
    </location>
</feature>
<protein>
    <submittedName>
        <fullName evidence="2">Uncharacterized protein</fullName>
    </submittedName>
</protein>